<gene>
    <name evidence="2" type="ORF">A2462_01975</name>
</gene>
<accession>A0A1F4TJ87</accession>
<dbReference type="InterPro" id="IPR008258">
    <property type="entry name" value="Transglycosylase_SLT_dom_1"/>
</dbReference>
<dbReference type="EMBL" id="MEUI01000048">
    <property type="protein sequence ID" value="OGC32619.1"/>
    <property type="molecule type" value="Genomic_DNA"/>
</dbReference>
<sequence>MIMESVASAIVILFVITILTSVGGRSGPQPQFSPKKDVVYHQPAYEELPRASFSFSRMEQDRESIGKFIVQYRSPEEAVAITNNIIKYGQEFDVDPKLVAALMSRESRFNPKAVSISGAMGLGQLMPSTCSTVGISVADGFDIEQNTKGTTRYLKYLLDKFKESNQQVAFAIAGYLEGPNAVARKDAYTSHTKGYLEDILAVYNKL</sequence>
<evidence type="ECO:0000313" key="3">
    <source>
        <dbReference type="Proteomes" id="UP000177309"/>
    </source>
</evidence>
<dbReference type="PANTHER" id="PTHR37423:SF2">
    <property type="entry name" value="MEMBRANE-BOUND LYTIC MUREIN TRANSGLYCOSYLASE C"/>
    <property type="match status" value="1"/>
</dbReference>
<dbReference type="InterPro" id="IPR023346">
    <property type="entry name" value="Lysozyme-like_dom_sf"/>
</dbReference>
<feature type="domain" description="Transglycosylase SLT" evidence="1">
    <location>
        <begin position="84"/>
        <end position="193"/>
    </location>
</feature>
<dbReference type="AlphaFoldDB" id="A0A1F4TJ87"/>
<dbReference type="Proteomes" id="UP000177309">
    <property type="component" value="Unassembled WGS sequence"/>
</dbReference>
<dbReference type="CDD" id="cd00254">
    <property type="entry name" value="LT-like"/>
    <property type="match status" value="1"/>
</dbReference>
<name>A0A1F4TJ87_UNCSA</name>
<organism evidence="2 3">
    <name type="scientific">candidate division WOR-1 bacterium RIFOXYC2_FULL_41_25</name>
    <dbReference type="NCBI Taxonomy" id="1802586"/>
    <lineage>
        <taxon>Bacteria</taxon>
        <taxon>Bacillati</taxon>
        <taxon>Saganbacteria</taxon>
    </lineage>
</organism>
<evidence type="ECO:0000313" key="2">
    <source>
        <dbReference type="EMBL" id="OGC32619.1"/>
    </source>
</evidence>
<dbReference type="Pfam" id="PF01464">
    <property type="entry name" value="SLT"/>
    <property type="match status" value="1"/>
</dbReference>
<dbReference type="Gene3D" id="1.10.530.10">
    <property type="match status" value="1"/>
</dbReference>
<comment type="caution">
    <text evidence="2">The sequence shown here is derived from an EMBL/GenBank/DDBJ whole genome shotgun (WGS) entry which is preliminary data.</text>
</comment>
<protein>
    <recommendedName>
        <fullName evidence="1">Transglycosylase SLT domain-containing protein</fullName>
    </recommendedName>
</protein>
<proteinExistence type="predicted"/>
<reference evidence="2 3" key="1">
    <citation type="journal article" date="2016" name="Nat. Commun.">
        <title>Thousands of microbial genomes shed light on interconnected biogeochemical processes in an aquifer system.</title>
        <authorList>
            <person name="Anantharaman K."/>
            <person name="Brown C.T."/>
            <person name="Hug L.A."/>
            <person name="Sharon I."/>
            <person name="Castelle C.J."/>
            <person name="Probst A.J."/>
            <person name="Thomas B.C."/>
            <person name="Singh A."/>
            <person name="Wilkins M.J."/>
            <person name="Karaoz U."/>
            <person name="Brodie E.L."/>
            <person name="Williams K.H."/>
            <person name="Hubbard S.S."/>
            <person name="Banfield J.F."/>
        </authorList>
    </citation>
    <scope>NUCLEOTIDE SEQUENCE [LARGE SCALE GENOMIC DNA]</scope>
</reference>
<evidence type="ECO:0000259" key="1">
    <source>
        <dbReference type="Pfam" id="PF01464"/>
    </source>
</evidence>
<dbReference type="PANTHER" id="PTHR37423">
    <property type="entry name" value="SOLUBLE LYTIC MUREIN TRANSGLYCOSYLASE-RELATED"/>
    <property type="match status" value="1"/>
</dbReference>
<dbReference type="SUPFAM" id="SSF53955">
    <property type="entry name" value="Lysozyme-like"/>
    <property type="match status" value="1"/>
</dbReference>